<evidence type="ECO:0000256" key="3">
    <source>
        <dbReference type="ARBA" id="ARBA00022448"/>
    </source>
</evidence>
<evidence type="ECO:0000256" key="2">
    <source>
        <dbReference type="ARBA" id="ARBA00005551"/>
    </source>
</evidence>
<dbReference type="InterPro" id="IPR036291">
    <property type="entry name" value="NAD(P)-bd_dom_sf"/>
</dbReference>
<evidence type="ECO:0000256" key="4">
    <source>
        <dbReference type="ARBA" id="ARBA00022449"/>
    </source>
</evidence>
<evidence type="ECO:0000313" key="13">
    <source>
        <dbReference type="Proteomes" id="UP001481413"/>
    </source>
</evidence>
<feature type="domain" description="RCK N-terminal" evidence="11">
    <location>
        <begin position="385"/>
        <end position="500"/>
    </location>
</feature>
<reference evidence="12 13" key="1">
    <citation type="submission" date="2024-04" db="EMBL/GenBank/DDBJ databases">
        <title>Draft genome sequence of Thalassolituus maritimus NBRC 116585.</title>
        <authorList>
            <person name="Miyakawa T."/>
            <person name="Kusuya Y."/>
            <person name="Miura T."/>
        </authorList>
    </citation>
    <scope>NUCLEOTIDE SEQUENCE [LARGE SCALE GENOMIC DNA]</scope>
    <source>
        <strain evidence="12 13">5NW40-0001</strain>
    </source>
</reference>
<comment type="similarity">
    <text evidence="2">Belongs to the monovalent cation:proton antiporter 2 (CPA2) transporter (TC 2.A.37) family.</text>
</comment>
<evidence type="ECO:0000256" key="6">
    <source>
        <dbReference type="ARBA" id="ARBA00022989"/>
    </source>
</evidence>
<feature type="transmembrane region" description="Helical" evidence="9">
    <location>
        <begin position="332"/>
        <end position="351"/>
    </location>
</feature>
<dbReference type="InterPro" id="IPR006153">
    <property type="entry name" value="Cation/H_exchanger_TM"/>
</dbReference>
<dbReference type="Gene3D" id="1.20.1530.20">
    <property type="match status" value="1"/>
</dbReference>
<keyword evidence="6 9" id="KW-1133">Transmembrane helix</keyword>
<evidence type="ECO:0000259" key="10">
    <source>
        <dbReference type="Pfam" id="PF00999"/>
    </source>
</evidence>
<dbReference type="SUPFAM" id="SSF51735">
    <property type="entry name" value="NAD(P)-binding Rossmann-fold domains"/>
    <property type="match status" value="1"/>
</dbReference>
<organism evidence="12 13">
    <name type="scientific">Thalassolituus maritimus</name>
    <dbReference type="NCBI Taxonomy" id="484498"/>
    <lineage>
        <taxon>Bacteria</taxon>
        <taxon>Pseudomonadati</taxon>
        <taxon>Pseudomonadota</taxon>
        <taxon>Gammaproteobacteria</taxon>
        <taxon>Oceanospirillales</taxon>
        <taxon>Oceanospirillaceae</taxon>
        <taxon>Thalassolituus</taxon>
    </lineage>
</organism>
<evidence type="ECO:0000313" key="12">
    <source>
        <dbReference type="EMBL" id="GAA6145865.1"/>
    </source>
</evidence>
<sequence>MDFLWILIAFVCGLVARQLSLPPLIGFLVAGFALNALGQEATPLLDELASLGITLMLFTIGLKLDIRTLIRKEVWGGTIAQSGAWILLGIAALPVPTWLGISHAFQVDFTTAALVAFALSFSSTVAVVKMLEEASELKVRHGRLALGILIVQDIIAVGFLVAATGKIPQQWALALFLLPLLRPVLYWVMQRSGHGELLPLTGLFLALGGYELFEALGVKGDLGALILGILVAGHNKSSELYKTLMSFKDLFLIGFFLSIGFSALPTIEMLYITAGLTVLLILKFILFYGAFIAFGLSGRTAYLTALALSNYSEFGLIVANMGVEKAWLAEEWLVIIALAMSVSFLINTVLFRRAHSLYARYYRAINRFERDGAHQSLSLPPAFDVLIVGMGRVGKGAYQALHGNDTSSAWGLESDNERAKRLREESFNVISGDADDLEFWQQASYSDIRLVMLALPSQQEMLATLQMMKIAGYTGKTAAVARYEDERTELLELGVDVVFNYYAEVGTGFAEEARHLLNVNE</sequence>
<evidence type="ECO:0000259" key="11">
    <source>
        <dbReference type="Pfam" id="PF02254"/>
    </source>
</evidence>
<comment type="caution">
    <text evidence="12">The sequence shown here is derived from an EMBL/GenBank/DDBJ whole genome shotgun (WGS) entry which is preliminary data.</text>
</comment>
<dbReference type="RefSeq" id="WP_353294976.1">
    <property type="nucleotide sequence ID" value="NZ_BAABWH010000005.1"/>
</dbReference>
<dbReference type="PANTHER" id="PTHR42751">
    <property type="entry name" value="SODIUM/HYDROGEN EXCHANGER FAMILY/TRKA DOMAIN PROTEIN"/>
    <property type="match status" value="1"/>
</dbReference>
<dbReference type="InterPro" id="IPR003148">
    <property type="entry name" value="RCK_N"/>
</dbReference>
<evidence type="ECO:0000256" key="9">
    <source>
        <dbReference type="SAM" id="Phobius"/>
    </source>
</evidence>
<dbReference type="EMBL" id="BAABWH010000005">
    <property type="protein sequence ID" value="GAA6145865.1"/>
    <property type="molecule type" value="Genomic_DNA"/>
</dbReference>
<evidence type="ECO:0000256" key="8">
    <source>
        <dbReference type="ARBA" id="ARBA00023136"/>
    </source>
</evidence>
<dbReference type="Gene3D" id="3.40.50.720">
    <property type="entry name" value="NAD(P)-binding Rossmann-like Domain"/>
    <property type="match status" value="1"/>
</dbReference>
<proteinExistence type="inferred from homology"/>
<feature type="transmembrane region" description="Helical" evidence="9">
    <location>
        <begin position="144"/>
        <end position="165"/>
    </location>
</feature>
<feature type="domain" description="Cation/H+ exchanger transmembrane" evidence="10">
    <location>
        <begin position="6"/>
        <end position="351"/>
    </location>
</feature>
<keyword evidence="13" id="KW-1185">Reference proteome</keyword>
<keyword evidence="8 9" id="KW-0472">Membrane</keyword>
<feature type="transmembrane region" description="Helical" evidence="9">
    <location>
        <begin position="270"/>
        <end position="294"/>
    </location>
</feature>
<dbReference type="PANTHER" id="PTHR42751:SF1">
    <property type="entry name" value="CATION_PROTON ANTIPORTER YBAL-RELATED"/>
    <property type="match status" value="1"/>
</dbReference>
<dbReference type="Pfam" id="PF00999">
    <property type="entry name" value="Na_H_Exchanger"/>
    <property type="match status" value="1"/>
</dbReference>
<dbReference type="InterPro" id="IPR038770">
    <property type="entry name" value="Na+/solute_symporter_sf"/>
</dbReference>
<feature type="transmembrane region" description="Helical" evidence="9">
    <location>
        <begin position="171"/>
        <end position="189"/>
    </location>
</feature>
<keyword evidence="7" id="KW-0406">Ion transport</keyword>
<dbReference type="Pfam" id="PF02254">
    <property type="entry name" value="TrkA_N"/>
    <property type="match status" value="1"/>
</dbReference>
<evidence type="ECO:0000256" key="1">
    <source>
        <dbReference type="ARBA" id="ARBA00004141"/>
    </source>
</evidence>
<gene>
    <name evidence="12" type="ORF">NBRC116585_19830</name>
</gene>
<keyword evidence="5 9" id="KW-0812">Transmembrane</keyword>
<keyword evidence="4" id="KW-0050">Antiport</keyword>
<name>A0ABQ0A0D5_9GAMM</name>
<accession>A0ABQ0A0D5</accession>
<evidence type="ECO:0000256" key="7">
    <source>
        <dbReference type="ARBA" id="ARBA00023065"/>
    </source>
</evidence>
<feature type="transmembrane region" description="Helical" evidence="9">
    <location>
        <begin position="246"/>
        <end position="264"/>
    </location>
</feature>
<dbReference type="Proteomes" id="UP001481413">
    <property type="component" value="Unassembled WGS sequence"/>
</dbReference>
<feature type="transmembrane region" description="Helical" evidence="9">
    <location>
        <begin position="113"/>
        <end position="132"/>
    </location>
</feature>
<protein>
    <submittedName>
        <fullName evidence="12">Cation:proton antiporter</fullName>
    </submittedName>
</protein>
<comment type="subcellular location">
    <subcellularLocation>
        <location evidence="1">Membrane</location>
        <topology evidence="1">Multi-pass membrane protein</topology>
    </subcellularLocation>
</comment>
<evidence type="ECO:0000256" key="5">
    <source>
        <dbReference type="ARBA" id="ARBA00022692"/>
    </source>
</evidence>
<keyword evidence="3" id="KW-0813">Transport</keyword>
<feature type="transmembrane region" description="Helical" evidence="9">
    <location>
        <begin position="44"/>
        <end position="62"/>
    </location>
</feature>